<dbReference type="EMBL" id="JBCLSQ010000005">
    <property type="protein sequence ID" value="MEY8537452.1"/>
    <property type="molecule type" value="Genomic_DNA"/>
</dbReference>
<dbReference type="RefSeq" id="WP_369917834.1">
    <property type="nucleotide sequence ID" value="NZ_JBCLSQ010000005.1"/>
</dbReference>
<evidence type="ECO:0000313" key="1">
    <source>
        <dbReference type="EMBL" id="MEY8537452.1"/>
    </source>
</evidence>
<sequence length="149" mass="16605">MKKTTTLLTVTGVLLLLLGGIYIRTGHENKVQTIAGSESKTSISKERKKRPIPYRDNYTVRGCIEKFRTYNNFENAIKDSSFMTDDTVVILEPDVNPAEAALWVPGDGISHLINFKTGETSKPITDKDPRATTIKHIKEALKVVDENGK</sequence>
<accession>A0ABV4D6R5</accession>
<organism evidence="1 2">
    <name type="scientific">Lactococcus muris</name>
    <dbReference type="NCBI Taxonomy" id="2941330"/>
    <lineage>
        <taxon>Bacteria</taxon>
        <taxon>Bacillati</taxon>
        <taxon>Bacillota</taxon>
        <taxon>Bacilli</taxon>
        <taxon>Lactobacillales</taxon>
        <taxon>Streptococcaceae</taxon>
        <taxon>Lactococcus</taxon>
    </lineage>
</organism>
<keyword evidence="2" id="KW-1185">Reference proteome</keyword>
<gene>
    <name evidence="1" type="ORF">AALM99_03185</name>
</gene>
<dbReference type="Proteomes" id="UP001565242">
    <property type="component" value="Unassembled WGS sequence"/>
</dbReference>
<name>A0ABV4D6R5_9LACT</name>
<comment type="caution">
    <text evidence="1">The sequence shown here is derived from an EMBL/GenBank/DDBJ whole genome shotgun (WGS) entry which is preliminary data.</text>
</comment>
<evidence type="ECO:0000313" key="2">
    <source>
        <dbReference type="Proteomes" id="UP001565242"/>
    </source>
</evidence>
<protein>
    <recommendedName>
        <fullName evidence="3">Secreted protein</fullName>
    </recommendedName>
</protein>
<proteinExistence type="predicted"/>
<evidence type="ECO:0008006" key="3">
    <source>
        <dbReference type="Google" id="ProtNLM"/>
    </source>
</evidence>
<reference evidence="1 2" key="1">
    <citation type="submission" date="2024-03" db="EMBL/GenBank/DDBJ databases">
        <title>Mouse gut bacterial collection (mGBC) of GemPharmatech.</title>
        <authorList>
            <person name="He Y."/>
            <person name="Dong L."/>
            <person name="Wu D."/>
            <person name="Gao X."/>
            <person name="Lin Z."/>
        </authorList>
    </citation>
    <scope>NUCLEOTIDE SEQUENCE [LARGE SCALE GENOMIC DNA]</scope>
    <source>
        <strain evidence="1 2">20-218</strain>
    </source>
</reference>